<protein>
    <submittedName>
        <fullName evidence="3">VWA domain-containing protein</fullName>
    </submittedName>
</protein>
<evidence type="ECO:0000259" key="2">
    <source>
        <dbReference type="SMART" id="SM00327"/>
    </source>
</evidence>
<dbReference type="PANTHER" id="PTHR41248:SF1">
    <property type="entry name" value="NORD PROTEIN"/>
    <property type="match status" value="1"/>
</dbReference>
<keyword evidence="4" id="KW-1185">Reference proteome</keyword>
<feature type="domain" description="VWFA" evidence="2">
    <location>
        <begin position="530"/>
        <end position="713"/>
    </location>
</feature>
<evidence type="ECO:0000256" key="1">
    <source>
        <dbReference type="SAM" id="MobiDB-lite"/>
    </source>
</evidence>
<gene>
    <name evidence="3" type="ORF">ACFSUC_15955</name>
</gene>
<dbReference type="EMBL" id="JBHUMM010000043">
    <property type="protein sequence ID" value="MFD2673065.1"/>
    <property type="molecule type" value="Genomic_DNA"/>
</dbReference>
<feature type="region of interest" description="Disordered" evidence="1">
    <location>
        <begin position="278"/>
        <end position="375"/>
    </location>
</feature>
<dbReference type="RefSeq" id="WP_379930620.1">
    <property type="nucleotide sequence ID" value="NZ_JBHUMM010000043.1"/>
</dbReference>
<name>A0ABW5REP3_9BACL</name>
<dbReference type="InterPro" id="IPR051928">
    <property type="entry name" value="NorD/CobT"/>
</dbReference>
<dbReference type="Proteomes" id="UP001597497">
    <property type="component" value="Unassembled WGS sequence"/>
</dbReference>
<proteinExistence type="predicted"/>
<dbReference type="InterPro" id="IPR036465">
    <property type="entry name" value="vWFA_dom_sf"/>
</dbReference>
<comment type="caution">
    <text evidence="3">The sequence shown here is derived from an EMBL/GenBank/DDBJ whole genome shotgun (WGS) entry which is preliminary data.</text>
</comment>
<dbReference type="PANTHER" id="PTHR41248">
    <property type="entry name" value="NORD PROTEIN"/>
    <property type="match status" value="1"/>
</dbReference>
<dbReference type="InterPro" id="IPR002035">
    <property type="entry name" value="VWF_A"/>
</dbReference>
<evidence type="ECO:0000313" key="4">
    <source>
        <dbReference type="Proteomes" id="UP001597497"/>
    </source>
</evidence>
<organism evidence="3 4">
    <name type="scientific">Marinicrinis sediminis</name>
    <dbReference type="NCBI Taxonomy" id="1652465"/>
    <lineage>
        <taxon>Bacteria</taxon>
        <taxon>Bacillati</taxon>
        <taxon>Bacillota</taxon>
        <taxon>Bacilli</taxon>
        <taxon>Bacillales</taxon>
        <taxon>Paenibacillaceae</taxon>
    </lineage>
</organism>
<feature type="compositionally biased region" description="Polar residues" evidence="1">
    <location>
        <begin position="286"/>
        <end position="306"/>
    </location>
</feature>
<feature type="compositionally biased region" description="Basic and acidic residues" evidence="1">
    <location>
        <begin position="328"/>
        <end position="369"/>
    </location>
</feature>
<dbReference type="Gene3D" id="3.40.50.410">
    <property type="entry name" value="von Willebrand factor, type A domain"/>
    <property type="match status" value="1"/>
</dbReference>
<dbReference type="SMART" id="SM00327">
    <property type="entry name" value="VWA"/>
    <property type="match status" value="1"/>
</dbReference>
<accession>A0ABW5REP3</accession>
<dbReference type="CDD" id="cd01454">
    <property type="entry name" value="vWA_norD_type"/>
    <property type="match status" value="1"/>
</dbReference>
<dbReference type="SUPFAM" id="SSF53300">
    <property type="entry name" value="vWA-like"/>
    <property type="match status" value="1"/>
</dbReference>
<evidence type="ECO:0000313" key="3">
    <source>
        <dbReference type="EMBL" id="MFD2673065.1"/>
    </source>
</evidence>
<reference evidence="4" key="1">
    <citation type="journal article" date="2019" name="Int. J. Syst. Evol. Microbiol.">
        <title>The Global Catalogue of Microorganisms (GCM) 10K type strain sequencing project: providing services to taxonomists for standard genome sequencing and annotation.</title>
        <authorList>
            <consortium name="The Broad Institute Genomics Platform"/>
            <consortium name="The Broad Institute Genome Sequencing Center for Infectious Disease"/>
            <person name="Wu L."/>
            <person name="Ma J."/>
        </authorList>
    </citation>
    <scope>NUCLEOTIDE SEQUENCE [LARGE SCALE GENOMIC DNA]</scope>
    <source>
        <strain evidence="4">KCTC 33676</strain>
    </source>
</reference>
<sequence>MVFAFREEVDVTSQLQLLDLSKGLSRITQMEVTSDSVASLQLDKGVCMYSSFWDGMDKQAQFAGRKSDIHVQSYGIRWFSQDEGIAFFEELLARQPNWPHKLTHQIFACTEQQRVMHRSLLERPGMSGTWMKRLQMYGQFYLRQAPNWLRQKQTTELLWLYLFMELLEAYVRVWHQTPPGETLNPLRISAYANPIRHASPPNSLLSLHSKWRSDGTRDQVAAELLSYEPLIRTWSKHAHDAIQMETTMELALFVKSCLALLPREDIKDLKTQHFKLQQKGKESVHLQAQTVTEPVKTSSKGSSLPDTDQDDQHADKPSPSVHEASVTEEQRTDKGKLEADKQPELEKDDGDAPERADLPMWHRETEQTKDSSLQMRIERGTSLALSASEARESNQQSSSMNIMHNRYQTGGRDKLDTQKHLHPGQGSLQNWIEKLHQHVRPVHIRPSQRNPKWNQVSQDERLQQYEEWKTELSGPIRRLEQQLKLLLLKQHHAPSGKKRSGRHIHSLVDAVTEPLPRLFQHRQAPSRSLHAAFSILIDCSASMANKMERTKKGAVLIHEGLKRLAVPHEMIGFWEEGAGLHSELPNMFYHAVEWEHSLEPDAGLSILDLEPQQDNRDGYIIRQASAELMKRQEEQKIMLVFCDGQPSAEDYFEDGVLDTYAAVYEARKRGIEVIGIFLSDQEMPEEEQNALQHIYGSYRVTVPDMDHLIDQLTPLLKKILFQALKSQS</sequence>